<dbReference type="SUPFAM" id="SSF52266">
    <property type="entry name" value="SGNH hydrolase"/>
    <property type="match status" value="1"/>
</dbReference>
<comment type="caution">
    <text evidence="1">The sequence shown here is derived from an EMBL/GenBank/DDBJ whole genome shotgun (WGS) entry which is preliminary data.</text>
</comment>
<accession>A0AAE0EW92</accession>
<dbReference type="Gene3D" id="3.40.50.1110">
    <property type="entry name" value="SGNH hydrolase"/>
    <property type="match status" value="1"/>
</dbReference>
<dbReference type="AlphaFoldDB" id="A0AAE0EW92"/>
<dbReference type="EMBL" id="LGRX02033077">
    <property type="protein sequence ID" value="KAK3243173.1"/>
    <property type="molecule type" value="Genomic_DNA"/>
</dbReference>
<gene>
    <name evidence="1" type="ORF">CYMTET_47161</name>
</gene>
<evidence type="ECO:0000313" key="1">
    <source>
        <dbReference type="EMBL" id="KAK3243173.1"/>
    </source>
</evidence>
<proteinExistence type="predicted"/>
<reference evidence="1 2" key="1">
    <citation type="journal article" date="2015" name="Genome Biol. Evol.">
        <title>Comparative Genomics of a Bacterivorous Green Alga Reveals Evolutionary Causalities and Consequences of Phago-Mixotrophic Mode of Nutrition.</title>
        <authorList>
            <person name="Burns J.A."/>
            <person name="Paasch A."/>
            <person name="Narechania A."/>
            <person name="Kim E."/>
        </authorList>
    </citation>
    <scope>NUCLEOTIDE SEQUENCE [LARGE SCALE GENOMIC DNA]</scope>
    <source>
        <strain evidence="1 2">PLY_AMNH</strain>
    </source>
</reference>
<protein>
    <submittedName>
        <fullName evidence="1">Uncharacterized protein</fullName>
    </submittedName>
</protein>
<organism evidence="1 2">
    <name type="scientific">Cymbomonas tetramitiformis</name>
    <dbReference type="NCBI Taxonomy" id="36881"/>
    <lineage>
        <taxon>Eukaryota</taxon>
        <taxon>Viridiplantae</taxon>
        <taxon>Chlorophyta</taxon>
        <taxon>Pyramimonadophyceae</taxon>
        <taxon>Pyramimonadales</taxon>
        <taxon>Pyramimonadaceae</taxon>
        <taxon>Cymbomonas</taxon>
    </lineage>
</organism>
<name>A0AAE0EW92_9CHLO</name>
<keyword evidence="2" id="KW-1185">Reference proteome</keyword>
<dbReference type="PANTHER" id="PTHR34407">
    <property type="entry name" value="EXPRESSED PROTEIN"/>
    <property type="match status" value="1"/>
</dbReference>
<dbReference type="InterPro" id="IPR036514">
    <property type="entry name" value="SGNH_hydro_sf"/>
</dbReference>
<evidence type="ECO:0000313" key="2">
    <source>
        <dbReference type="Proteomes" id="UP001190700"/>
    </source>
</evidence>
<dbReference type="PANTHER" id="PTHR34407:SF1">
    <property type="entry name" value="SGNH HYDROLASE-TYPE ESTERASE DOMAIN-CONTAINING PROTEIN"/>
    <property type="match status" value="1"/>
</dbReference>
<sequence length="442" mass="49660">MNFAGCTTSLPHLRAVGKDEKCCGARCGGVGSISGRPTTVCNTECTQGWARQVFDWINTTWPHQKHRLLNVGTAGGNVYDNLAECLDKYVESGEHDLFIMEGGIITPKAKNIHLKIMEQTLQRILSLPAHGGRRRRHQSPPAVIFVNFFNWCQPHPRDANKHVFCANASRFDSKGKPDHGSDWRTLPIAPLSLMRPAFRDRGDVMLSVAKHYSLPVLSLRTLLTPVLKAAHLEGGNVTVSLVNLTSDGFHPNGNKGTRLPAELLIHFLRNFVLQTKWRPLGAMDKREGMGSSSITEFIRETDPSTEEHSELPEPLFPGNVFPLVKVCFLLNVNATQTRTRVQRTSQALWPQLRNVHGFRYTDHEIDGNRVIPKPGFITHRAGSRVDFLLDTSAPGGWEDHQAYVSFEFLRSYMHMGKARLICALDFSFERVQVQDHVNVSWD</sequence>
<dbReference type="Proteomes" id="UP001190700">
    <property type="component" value="Unassembled WGS sequence"/>
</dbReference>